<dbReference type="Pfam" id="PF18946">
    <property type="entry name" value="Apex"/>
    <property type="match status" value="1"/>
</dbReference>
<dbReference type="Pfam" id="PF04717">
    <property type="entry name" value="Phage_base_V"/>
    <property type="match status" value="1"/>
</dbReference>
<feature type="domain" description="Phage spike trimer" evidence="6">
    <location>
        <begin position="136"/>
        <end position="188"/>
    </location>
</feature>
<dbReference type="Gene3D" id="2.40.50.230">
    <property type="entry name" value="Gp5 N-terminal domain"/>
    <property type="match status" value="1"/>
</dbReference>
<evidence type="ECO:0000259" key="5">
    <source>
        <dbReference type="Pfam" id="PF16754"/>
    </source>
</evidence>
<accession>A0A2G0N7J2</accession>
<keyword evidence="1" id="KW-0929">Antimicrobial</keyword>
<dbReference type="InterPro" id="IPR040629">
    <property type="entry name" value="Phage_spike"/>
</dbReference>
<comment type="caution">
    <text evidence="7">The sequence shown here is derived from an EMBL/GenBank/DDBJ whole genome shotgun (WGS) entry which is preliminary data.</text>
</comment>
<evidence type="ECO:0000256" key="3">
    <source>
        <dbReference type="SAM" id="MobiDB-lite"/>
    </source>
</evidence>
<feature type="compositionally biased region" description="Basic and acidic residues" evidence="3">
    <location>
        <begin position="223"/>
        <end position="254"/>
    </location>
</feature>
<dbReference type="EMBL" id="NIBU01000050">
    <property type="protein sequence ID" value="PHM30681.1"/>
    <property type="molecule type" value="Genomic_DNA"/>
</dbReference>
<keyword evidence="2" id="KW-0081">Bacteriolytic enzyme</keyword>
<organism evidence="7 8">
    <name type="scientific">Xenorhabdus innexi</name>
    <dbReference type="NCBI Taxonomy" id="290109"/>
    <lineage>
        <taxon>Bacteria</taxon>
        <taxon>Pseudomonadati</taxon>
        <taxon>Pseudomonadota</taxon>
        <taxon>Gammaproteobacteria</taxon>
        <taxon>Enterobacterales</taxon>
        <taxon>Morganellaceae</taxon>
        <taxon>Xenorhabdus</taxon>
    </lineage>
</organism>
<dbReference type="InterPro" id="IPR023347">
    <property type="entry name" value="Lysozyme_dom_sf"/>
</dbReference>
<gene>
    <name evidence="7" type="ORF">Xinn_03192</name>
</gene>
<dbReference type="Pfam" id="PF18715">
    <property type="entry name" value="Phage_spike"/>
    <property type="match status" value="1"/>
</dbReference>
<proteinExistence type="predicted"/>
<dbReference type="InterPro" id="IPR006531">
    <property type="entry name" value="Gp5/Vgr_OB"/>
</dbReference>
<evidence type="ECO:0000313" key="7">
    <source>
        <dbReference type="EMBL" id="PHM30681.1"/>
    </source>
</evidence>
<dbReference type="InterPro" id="IPR031922">
    <property type="entry name" value="Pesticin_C"/>
</dbReference>
<sequence>MNTQLTELTRLLRNLIRTGVITQVDTANGMCRVATGNLETDWLYWLTSRAGNSRTWWAPSVGEQVLLLSIGGELTTAFVLPAIFSNDFPAPSTSPEATHTVFPDGAVMEYEPQSGALTVTGIKTATVTASESVHITAPEITCVANTRITLDTPEVICTKLLSTGNLIVREGGNMTGNIAHTGGIFSSNGVVVDLHTHTGVRAGKDTSGGPVPSAAPVAPEAPTENKKENKGSDQNKPEQDKLTQDQPIQDKPDQNTDDEMDLKWLTVPKGQLTFDAEGNDNEDSIHFTRKIHWPGGASGITIGRGYDLGQQAKANDDLTQANISEPLKSWLVECQGKTGEKAKEKYTSAPDNIKNFSISRKQQYDLFNMAYDRLEKDVKRICKKKDTLLAFHHR</sequence>
<evidence type="ECO:0000259" key="6">
    <source>
        <dbReference type="Pfam" id="PF18715"/>
    </source>
</evidence>
<protein>
    <submittedName>
        <fullName evidence="7">Baseplate assembly protein</fullName>
    </submittedName>
</protein>
<evidence type="ECO:0000256" key="2">
    <source>
        <dbReference type="ARBA" id="ARBA00022638"/>
    </source>
</evidence>
<dbReference type="NCBIfam" id="TIGR01644">
    <property type="entry name" value="phage_P2_V"/>
    <property type="match status" value="1"/>
</dbReference>
<evidence type="ECO:0000259" key="4">
    <source>
        <dbReference type="Pfam" id="PF04717"/>
    </source>
</evidence>
<feature type="domain" description="Gp5/Type VI secretion system Vgr protein OB-fold" evidence="4">
    <location>
        <begin position="17"/>
        <end position="84"/>
    </location>
</feature>
<feature type="compositionally biased region" description="Low complexity" evidence="3">
    <location>
        <begin position="207"/>
        <end position="222"/>
    </location>
</feature>
<feature type="domain" description="Pesticin C-terminal" evidence="5">
    <location>
        <begin position="296"/>
        <end position="359"/>
    </location>
</feature>
<feature type="region of interest" description="Disordered" evidence="3">
    <location>
        <begin position="200"/>
        <end position="260"/>
    </location>
</feature>
<evidence type="ECO:0000313" key="8">
    <source>
        <dbReference type="Proteomes" id="UP000224871"/>
    </source>
</evidence>
<keyword evidence="8" id="KW-1185">Reference proteome</keyword>
<dbReference type="InterPro" id="IPR044033">
    <property type="entry name" value="GpV-like_apex"/>
</dbReference>
<name>A0A2G0N7J2_9GAMM</name>
<dbReference type="InterPro" id="IPR013046">
    <property type="entry name" value="GpV/Gp45"/>
</dbReference>
<dbReference type="Pfam" id="PF16754">
    <property type="entry name" value="Pesticin"/>
    <property type="match status" value="1"/>
</dbReference>
<evidence type="ECO:0000256" key="1">
    <source>
        <dbReference type="ARBA" id="ARBA00022529"/>
    </source>
</evidence>
<reference evidence="7 8" key="1">
    <citation type="journal article" date="2017" name="Nat. Microbiol.">
        <title>Natural product diversity associated with the nematode symbionts Photorhabdus and Xenorhabdus.</title>
        <authorList>
            <person name="Tobias N.J."/>
            <person name="Wolff H."/>
            <person name="Djahanschiri B."/>
            <person name="Grundmann F."/>
            <person name="Kronenwerth M."/>
            <person name="Shi Y.M."/>
            <person name="Simonyi S."/>
            <person name="Grun P."/>
            <person name="Shapiro-Ilan D."/>
            <person name="Pidot S.J."/>
            <person name="Stinear T.P."/>
            <person name="Ebersberger I."/>
            <person name="Bode H.B."/>
        </authorList>
    </citation>
    <scope>NUCLEOTIDE SEQUENCE [LARGE SCALE GENOMIC DNA]</scope>
    <source>
        <strain evidence="7 8">DSM 16336</strain>
    </source>
</reference>
<dbReference type="Gene3D" id="1.10.530.40">
    <property type="match status" value="1"/>
</dbReference>
<dbReference type="Proteomes" id="UP000224871">
    <property type="component" value="Unassembled WGS sequence"/>
</dbReference>
<dbReference type="InterPro" id="IPR037026">
    <property type="entry name" value="Vgr_OB-fold_dom_sf"/>
</dbReference>
<dbReference type="Gene3D" id="6.20.150.10">
    <property type="match status" value="1"/>
</dbReference>